<dbReference type="AlphaFoldDB" id="A0A024UKZ2"/>
<dbReference type="eggNOG" id="ENOG502QWB8">
    <property type="taxonomic scope" value="Eukaryota"/>
</dbReference>
<reference evidence="3" key="1">
    <citation type="submission" date="2013-12" db="EMBL/GenBank/DDBJ databases">
        <title>The Genome Sequence of Aphanomyces invadans NJM9701.</title>
        <authorList>
            <consortium name="The Broad Institute Genomics Platform"/>
            <person name="Russ C."/>
            <person name="Tyler B."/>
            <person name="van West P."/>
            <person name="Dieguez-Uribeondo J."/>
            <person name="Young S.K."/>
            <person name="Zeng Q."/>
            <person name="Gargeya S."/>
            <person name="Fitzgerald M."/>
            <person name="Abouelleil A."/>
            <person name="Alvarado L."/>
            <person name="Chapman S.B."/>
            <person name="Gainer-Dewar J."/>
            <person name="Goldberg J."/>
            <person name="Griggs A."/>
            <person name="Gujja S."/>
            <person name="Hansen M."/>
            <person name="Howarth C."/>
            <person name="Imamovic A."/>
            <person name="Ireland A."/>
            <person name="Larimer J."/>
            <person name="McCowan C."/>
            <person name="Murphy C."/>
            <person name="Pearson M."/>
            <person name="Poon T.W."/>
            <person name="Priest M."/>
            <person name="Roberts A."/>
            <person name="Saif S."/>
            <person name="Shea T."/>
            <person name="Sykes S."/>
            <person name="Wortman J."/>
            <person name="Nusbaum C."/>
            <person name="Birren B."/>
        </authorList>
    </citation>
    <scope>NUCLEOTIDE SEQUENCE [LARGE SCALE GENOMIC DNA]</scope>
    <source>
        <strain evidence="3">NJM9701</strain>
    </source>
</reference>
<organism evidence="3">
    <name type="scientific">Aphanomyces invadans</name>
    <dbReference type="NCBI Taxonomy" id="157072"/>
    <lineage>
        <taxon>Eukaryota</taxon>
        <taxon>Sar</taxon>
        <taxon>Stramenopiles</taxon>
        <taxon>Oomycota</taxon>
        <taxon>Saprolegniomycetes</taxon>
        <taxon>Saprolegniales</taxon>
        <taxon>Verrucalvaceae</taxon>
        <taxon>Aphanomyces</taxon>
    </lineage>
</organism>
<evidence type="ECO:0000313" key="3">
    <source>
        <dbReference type="EMBL" id="ETW06517.1"/>
    </source>
</evidence>
<dbReference type="STRING" id="157072.A0A024UKZ2"/>
<dbReference type="RefSeq" id="XP_008864592.1">
    <property type="nucleotide sequence ID" value="XM_008866370.1"/>
</dbReference>
<name>A0A024UKZ2_9STRA</name>
<proteinExistence type="predicted"/>
<protein>
    <recommendedName>
        <fullName evidence="2">Myb/SANT-like domain-containing protein</fullName>
    </recommendedName>
</protein>
<evidence type="ECO:0000256" key="1">
    <source>
        <dbReference type="SAM" id="MobiDB-lite"/>
    </source>
</evidence>
<dbReference type="PANTHER" id="PTHR46929">
    <property type="entry name" value="EXPRESSED PROTEIN"/>
    <property type="match status" value="1"/>
</dbReference>
<feature type="domain" description="Myb/SANT-like" evidence="2">
    <location>
        <begin position="9"/>
        <end position="100"/>
    </location>
</feature>
<dbReference type="VEuPathDB" id="FungiDB:H310_02748"/>
<evidence type="ECO:0000259" key="2">
    <source>
        <dbReference type="Pfam" id="PF12776"/>
    </source>
</evidence>
<feature type="region of interest" description="Disordered" evidence="1">
    <location>
        <begin position="165"/>
        <end position="205"/>
    </location>
</feature>
<accession>A0A024UKZ2</accession>
<dbReference type="GeneID" id="20079798"/>
<feature type="compositionally biased region" description="Basic residues" evidence="1">
    <location>
        <begin position="192"/>
        <end position="203"/>
    </location>
</feature>
<dbReference type="PANTHER" id="PTHR46929:SF3">
    <property type="entry name" value="MYB_SANT-LIKE DOMAIN-CONTAINING PROTEIN"/>
    <property type="match status" value="1"/>
</dbReference>
<dbReference type="EMBL" id="KI913955">
    <property type="protein sequence ID" value="ETW06517.1"/>
    <property type="molecule type" value="Genomic_DNA"/>
</dbReference>
<dbReference type="OrthoDB" id="76215at2759"/>
<dbReference type="InterPro" id="IPR024752">
    <property type="entry name" value="Myb/SANT-like_dom"/>
</dbReference>
<dbReference type="Pfam" id="PF12776">
    <property type="entry name" value="Myb_DNA-bind_3"/>
    <property type="match status" value="1"/>
</dbReference>
<sequence length="287" mass="31635">MATDGTRASWTTERDEFLVTSLQAQVLKGKRSDSGFKKEAWVEVTASFNERFGTTYHTSKIKSRLDCMKRDYKDVKYLRDNSGFGWNDALQLPTAPDDVWLSVIKANPNCKKFRLAPFPLFESLAVLLEGSYADGRFAICPPGLLGANAAEANVTSQVIQPTPQRIHHRASDQVQDDDASDSSSDALTPPPKKQKKQLNKRDRRSAGAVIGDAISKLVEVEASKATQATDPHDRVTLAIDCLMEHYSHLDGMAIAALADLMGQGFNATIFMALRGEARDAWVLKNSM</sequence>
<gene>
    <name evidence="3" type="ORF">H310_02748</name>
</gene>